<feature type="region of interest" description="Disordered" evidence="6">
    <location>
        <begin position="1790"/>
        <end position="1827"/>
    </location>
</feature>
<evidence type="ECO:0008006" key="12">
    <source>
        <dbReference type="Google" id="ProtNLM"/>
    </source>
</evidence>
<dbReference type="InterPro" id="IPR001227">
    <property type="entry name" value="Ac_transferase_dom_sf"/>
</dbReference>
<dbReference type="SUPFAM" id="SSF53901">
    <property type="entry name" value="Thiolase-like"/>
    <property type="match status" value="1"/>
</dbReference>
<dbReference type="SMART" id="SM00826">
    <property type="entry name" value="PKS_DH"/>
    <property type="match status" value="1"/>
</dbReference>
<evidence type="ECO:0000259" key="9">
    <source>
        <dbReference type="PROSITE" id="PS52019"/>
    </source>
</evidence>
<dbReference type="Gene3D" id="3.40.47.10">
    <property type="match status" value="1"/>
</dbReference>
<dbReference type="InterPro" id="IPR016036">
    <property type="entry name" value="Malonyl_transacylase_ACP-bd"/>
</dbReference>
<feature type="region of interest" description="N-terminal hotdog fold" evidence="5">
    <location>
        <begin position="1282"/>
        <end position="1412"/>
    </location>
</feature>
<dbReference type="InterPro" id="IPR014030">
    <property type="entry name" value="Ketoacyl_synth_N"/>
</dbReference>
<dbReference type="GO" id="GO:0004315">
    <property type="term" value="F:3-oxoacyl-[acyl-carrier-protein] synthase activity"/>
    <property type="evidence" value="ECO:0007669"/>
    <property type="project" value="InterPro"/>
</dbReference>
<evidence type="ECO:0000256" key="3">
    <source>
        <dbReference type="ARBA" id="ARBA00022679"/>
    </source>
</evidence>
<feature type="compositionally biased region" description="Low complexity" evidence="6">
    <location>
        <begin position="1799"/>
        <end position="1817"/>
    </location>
</feature>
<dbReference type="InterPro" id="IPR016035">
    <property type="entry name" value="Acyl_Trfase/lysoPLipase"/>
</dbReference>
<dbReference type="Pfam" id="PF00698">
    <property type="entry name" value="Acyl_transf_1"/>
    <property type="match status" value="1"/>
</dbReference>
<dbReference type="InterPro" id="IPR032088">
    <property type="entry name" value="SAT"/>
</dbReference>
<dbReference type="PROSITE" id="PS00012">
    <property type="entry name" value="PHOSPHOPANTETHEINE"/>
    <property type="match status" value="1"/>
</dbReference>
<dbReference type="Gene3D" id="3.30.70.250">
    <property type="entry name" value="Malonyl-CoA ACP transacylase, ACP-binding"/>
    <property type="match status" value="1"/>
</dbReference>
<dbReference type="InterPro" id="IPR049552">
    <property type="entry name" value="PKS_DH_N"/>
</dbReference>
<feature type="compositionally biased region" description="Polar residues" evidence="6">
    <location>
        <begin position="1818"/>
        <end position="1827"/>
    </location>
</feature>
<dbReference type="VEuPathDB" id="FungiDB:F4678DRAFT_483639"/>
<keyword evidence="3" id="KW-0808">Transferase</keyword>
<dbReference type="SUPFAM" id="SSF52151">
    <property type="entry name" value="FabD/lysophospholipase-like"/>
    <property type="match status" value="1"/>
</dbReference>
<dbReference type="InterPro" id="IPR020841">
    <property type="entry name" value="PKS_Beta-ketoAc_synthase_dom"/>
</dbReference>
<dbReference type="SMART" id="SM00827">
    <property type="entry name" value="PKS_AT"/>
    <property type="match status" value="1"/>
</dbReference>
<dbReference type="Pfam" id="PF22621">
    <property type="entry name" value="CurL-like_PKS_C"/>
    <property type="match status" value="1"/>
</dbReference>
<feature type="domain" description="PKS/mFAS DH" evidence="9">
    <location>
        <begin position="1282"/>
        <end position="1577"/>
    </location>
</feature>
<dbReference type="PROSITE" id="PS52019">
    <property type="entry name" value="PKS_MFAS_DH"/>
    <property type="match status" value="1"/>
</dbReference>
<dbReference type="InterPro" id="IPR020807">
    <property type="entry name" value="PKS_DH"/>
</dbReference>
<comment type="caution">
    <text evidence="10">The sequence shown here is derived from an EMBL/GenBank/DDBJ whole genome shotgun (WGS) entry which is preliminary data.</text>
</comment>
<evidence type="ECO:0000259" key="7">
    <source>
        <dbReference type="PROSITE" id="PS50075"/>
    </source>
</evidence>
<evidence type="ECO:0000256" key="1">
    <source>
        <dbReference type="ARBA" id="ARBA00022450"/>
    </source>
</evidence>
<dbReference type="Pfam" id="PF21089">
    <property type="entry name" value="PKS_DH_N"/>
    <property type="match status" value="1"/>
</dbReference>
<dbReference type="InterPro" id="IPR049900">
    <property type="entry name" value="PKS_mFAS_DH"/>
</dbReference>
<sequence>METSMPNDILIFSGQGSKLHLSDRSNVETFLQYLGDTRALWDLFLQQCFEEFHHESINSIEEVQSILGRSPNEFYECADALLFPPNEILSHPITETVSLYLRQILELLVFATQNGGLSHVVEATGVCTGLLPAAIAASATSYSSQEFLELALHGFRLAFWVGLRSTAFHSNIMGSQPQDSTSWVHSVFGWPTNELETALTKFRTERHQEVNHSIQIAAIFDDDVHSISGPGHVLEDFITSHIPLSIRHVTAHVHGFYHGGLRMENVVAQLLDDVQRRNINFPSWDTLQAPLRSSTTGALITKSSGPQSLLETVLRCVFVDVCDWKTTSTNLFYETATHLLRDSNATFRVLCVGPGSKSLVRAAPTHARLSIIDKPMIGNDDKMDNMIAIVGMSLNYPGAGSQEQLWEIIENAQCTATNIPSSRFDASEKLSDKLGNFLDDPFQFDSGFFNISPREARSMDPQQRLLLQAAFEALEDSGYSPDSTPTFQRESFGVFAGVATGDYTDNLRQNVDVHYSTGTLRAFLSGRISYAFGFLGPSVVIDTACSSSLVALYQALQALRSGECTAALAGGVNTISSPDMYTGLARAHFLSPNGQCKPFDASADGYCRAEGCGMVVLKRLANAIEENDHIYGVIRGIGVNQCGMAKSITHPDHTAQAALFRKIMNSSRTAPDTISVVEAHGTGTQAGDYAEVSSLSSTFGLRSRSSPLYLTSIKGNIGHAEAASGIAGLAKLLVMMRHGQIPPQASFKKLNPRFADRMQNMVVPTHLTEWKRSPNQAPRRAMLNNFGAAGSNAALILEEYIPRVQVGLKTGVLGPERSHHVLNLSAKSEQALELLQRRFVTYIANNPETNIQDLCYSVNARRQSHVAFRLSATGSRSDQLLESLRQSRIVQFNSARQDPKKTIFVFSGQGHAHKGMGAELLSTIPSFRAIVDKCDGILSKHGFPPVSPYLLGSPDLDFSNGSATEVVVTQCALFVLEFALAQTWMQWGLLPDVVVGHSIGEYAAMAVSGILDVNDALLLTARRAKLIGLKCVADTSGMVTCKSTVDEIGALLNHNDHRFEGLSIACLNTLTDIVIAGPVGSLLRFVDYCKDSGIKAKQLAVPYGFHSSAMDPMLEDLGVCASTTRLNRSKIMFGSSLYGKLLDVGERLDPGYFVRHTRDSVNFYHVIEEIQNSSSSCECAFIEIGPYPSTSMIQKTMNETPYKFLPSLKPTQSPWETLSCSLSSLFLQGFFLKWREVYSGSMARFLPITPRYPLNTSQYYIPFQNQSSKFTEPPNEIAKPSLHFLGSAVPSQSGHKTSFHTNLTPLAPYIKAHAVGGVPLCPASVLMEVALEAFSICQGISSTDVHLLENIVFEKPLVYADQSANELGIQTDIAMNVGKDAQFTLSSRDQHLCVGAISRRSPSEVRDEFTRKSTFVERQRRALDADLTGNVDSFSRKTIYSVIFPRVVTYTEPFLTLKQLSVSESRLEGCGKVQLDGLSWKDKFVCHPVFVDTLLHAPGFIANIYVPTDIACICVGIEKAYLPAAQDLKHGDYDIYCSLTDLGHSVIADTYVADPKGKVVAFIEGSCFKKIPLKSFSNHLSRSLQAPVHQKTPLQTRVAARSASMPHIEQVIQSTVQECCDVVLDPLSDIPLVEAGIDSLVFIELTSSIRKRLPQLDIDQASLERCSTLKELTEMVSPVSEKGPSPTKWTSDMGYKSPLSPKNMTSRIIRSSDEDQIFSPIRTAFTEVCGIPISPETPTQELAALGFDSLLSIEFSDELKNKFGVSIDDIQHDIPRLTLDQLEEICADRMCSPDDMSDSSESQATSDSESQSASPTPATETFSPARSRNLQRIIQRQSVGTPKCNMYLFHDGSGYCNMYSRMADVNRNITGIHSPDMSVDIRNLEDLARFYLDGTDICTDNGVVLSGWSFGGVLAFEVARMLQSYGLAVKGLILIDSPPPIKHEALPQEIVSHVLSKHTGPENGFASETSKKALETMKRRFRDHAMMLQNYQPEPLVDSIPCVMLKCSCSMDTQSLCGVTYPWISDDEFRDKSVAQWEQLVGESIPVLDIDCNHFEVFDPKHVEDVSRKFTLACELLSS</sequence>
<dbReference type="Pfam" id="PF00975">
    <property type="entry name" value="Thioesterase"/>
    <property type="match status" value="1"/>
</dbReference>
<protein>
    <recommendedName>
        <fullName evidence="12">Carrier domain-containing protein</fullName>
    </recommendedName>
</protein>
<feature type="region of interest" description="C-terminal hotdog fold" evidence="5">
    <location>
        <begin position="1431"/>
        <end position="1577"/>
    </location>
</feature>
<dbReference type="CDD" id="cd00833">
    <property type="entry name" value="PKS"/>
    <property type="match status" value="1"/>
</dbReference>
<reference evidence="10" key="1">
    <citation type="submission" date="2022-07" db="EMBL/GenBank/DDBJ databases">
        <title>Genome Sequence of Xylaria arbuscula.</title>
        <authorList>
            <person name="Buettner E."/>
        </authorList>
    </citation>
    <scope>NUCLEOTIDE SEQUENCE</scope>
    <source>
        <strain evidence="10">VT107</strain>
    </source>
</reference>
<dbReference type="InterPro" id="IPR016039">
    <property type="entry name" value="Thiolase-like"/>
</dbReference>
<dbReference type="Gene3D" id="3.40.366.10">
    <property type="entry name" value="Malonyl-Coenzyme A Acyl Carrier Protein, domain 2"/>
    <property type="match status" value="3"/>
</dbReference>
<evidence type="ECO:0000313" key="11">
    <source>
        <dbReference type="Proteomes" id="UP001148614"/>
    </source>
</evidence>
<dbReference type="SUPFAM" id="SSF47336">
    <property type="entry name" value="ACP-like"/>
    <property type="match status" value="2"/>
</dbReference>
<dbReference type="InterPro" id="IPR050091">
    <property type="entry name" value="PKS_NRPS_Biosynth_Enz"/>
</dbReference>
<keyword evidence="4" id="KW-0511">Multifunctional enzyme</keyword>
<feature type="domain" description="Carrier" evidence="7">
    <location>
        <begin position="1603"/>
        <end position="1680"/>
    </location>
</feature>
<dbReference type="Pfam" id="PF00109">
    <property type="entry name" value="ketoacyl-synt"/>
    <property type="match status" value="1"/>
</dbReference>
<evidence type="ECO:0000256" key="4">
    <source>
        <dbReference type="ARBA" id="ARBA00023268"/>
    </source>
</evidence>
<dbReference type="Pfam" id="PF02801">
    <property type="entry name" value="Ketoacyl-synt_C"/>
    <property type="match status" value="1"/>
</dbReference>
<keyword evidence="2" id="KW-0597">Phosphoprotein</keyword>
<feature type="domain" description="Ketosynthase family 3 (KS3)" evidence="8">
    <location>
        <begin position="384"/>
        <end position="799"/>
    </location>
</feature>
<dbReference type="InterPro" id="IPR014031">
    <property type="entry name" value="Ketoacyl_synth_C"/>
</dbReference>
<dbReference type="PANTHER" id="PTHR43775">
    <property type="entry name" value="FATTY ACID SYNTHASE"/>
    <property type="match status" value="1"/>
</dbReference>
<dbReference type="InterPro" id="IPR006162">
    <property type="entry name" value="Ppantetheine_attach_site"/>
</dbReference>
<dbReference type="NCBIfam" id="TIGR04532">
    <property type="entry name" value="PT_fungal_PKS"/>
    <property type="match status" value="1"/>
</dbReference>
<dbReference type="PROSITE" id="PS00606">
    <property type="entry name" value="KS3_1"/>
    <property type="match status" value="1"/>
</dbReference>
<dbReference type="Pfam" id="PF14765">
    <property type="entry name" value="PS-DH"/>
    <property type="match status" value="1"/>
</dbReference>
<dbReference type="InterPro" id="IPR018201">
    <property type="entry name" value="Ketoacyl_synth_AS"/>
</dbReference>
<dbReference type="SUPFAM" id="SSF55048">
    <property type="entry name" value="Probable ACP-binding domain of malonyl-CoA ACP transacylase"/>
    <property type="match status" value="1"/>
</dbReference>
<dbReference type="GO" id="GO:0006633">
    <property type="term" value="P:fatty acid biosynthetic process"/>
    <property type="evidence" value="ECO:0007669"/>
    <property type="project" value="InterPro"/>
</dbReference>
<dbReference type="Pfam" id="PF16073">
    <property type="entry name" value="SAT"/>
    <property type="match status" value="1"/>
</dbReference>
<feature type="region of interest" description="Disordered" evidence="6">
    <location>
        <begin position="1675"/>
        <end position="1696"/>
    </location>
</feature>
<dbReference type="InterPro" id="IPR009081">
    <property type="entry name" value="PP-bd_ACP"/>
</dbReference>
<gene>
    <name evidence="10" type="ORF">NPX13_g523</name>
</gene>
<dbReference type="InterPro" id="IPR001031">
    <property type="entry name" value="Thioesterase"/>
</dbReference>
<dbReference type="Gene3D" id="3.40.50.1820">
    <property type="entry name" value="alpha/beta hydrolase"/>
    <property type="match status" value="1"/>
</dbReference>
<dbReference type="Proteomes" id="UP001148614">
    <property type="component" value="Unassembled WGS sequence"/>
</dbReference>
<evidence type="ECO:0000256" key="5">
    <source>
        <dbReference type="PROSITE-ProRule" id="PRU01363"/>
    </source>
</evidence>
<dbReference type="GO" id="GO:0044550">
    <property type="term" value="P:secondary metabolite biosynthetic process"/>
    <property type="evidence" value="ECO:0007669"/>
    <property type="project" value="UniProtKB-ARBA"/>
</dbReference>
<dbReference type="PANTHER" id="PTHR43775:SF37">
    <property type="entry name" value="SI:DKEY-61P9.11"/>
    <property type="match status" value="1"/>
</dbReference>
<dbReference type="SUPFAM" id="SSF53474">
    <property type="entry name" value="alpha/beta-Hydrolases"/>
    <property type="match status" value="1"/>
</dbReference>
<dbReference type="Pfam" id="PF00550">
    <property type="entry name" value="PP-binding"/>
    <property type="match status" value="2"/>
</dbReference>
<name>A0A9W8TSE6_9PEZI</name>
<dbReference type="Gene3D" id="1.10.1200.10">
    <property type="entry name" value="ACP-like"/>
    <property type="match status" value="2"/>
</dbReference>
<dbReference type="SMART" id="SM00825">
    <property type="entry name" value="PKS_KS"/>
    <property type="match status" value="1"/>
</dbReference>
<keyword evidence="11" id="KW-1185">Reference proteome</keyword>
<dbReference type="InterPro" id="IPR049551">
    <property type="entry name" value="PKS_DH_C"/>
</dbReference>
<keyword evidence="1" id="KW-0596">Phosphopantetheine</keyword>
<proteinExistence type="predicted"/>
<dbReference type="InterPro" id="IPR030918">
    <property type="entry name" value="PT_fungal_PKS"/>
</dbReference>
<dbReference type="InterPro" id="IPR042104">
    <property type="entry name" value="PKS_dehydratase_sf"/>
</dbReference>
<dbReference type="PROSITE" id="PS52004">
    <property type="entry name" value="KS3_2"/>
    <property type="match status" value="1"/>
</dbReference>
<evidence type="ECO:0000313" key="10">
    <source>
        <dbReference type="EMBL" id="KAJ3580046.1"/>
    </source>
</evidence>
<feature type="active site" description="Proton donor; for dehydratase activity" evidence="5">
    <location>
        <position position="1492"/>
    </location>
</feature>
<dbReference type="Gene3D" id="3.10.129.110">
    <property type="entry name" value="Polyketide synthase dehydratase"/>
    <property type="match status" value="1"/>
</dbReference>
<organism evidence="10 11">
    <name type="scientific">Xylaria arbuscula</name>
    <dbReference type="NCBI Taxonomy" id="114810"/>
    <lineage>
        <taxon>Eukaryota</taxon>
        <taxon>Fungi</taxon>
        <taxon>Dikarya</taxon>
        <taxon>Ascomycota</taxon>
        <taxon>Pezizomycotina</taxon>
        <taxon>Sordariomycetes</taxon>
        <taxon>Xylariomycetidae</taxon>
        <taxon>Xylariales</taxon>
        <taxon>Xylariaceae</taxon>
        <taxon>Xylaria</taxon>
    </lineage>
</organism>
<dbReference type="InterPro" id="IPR029058">
    <property type="entry name" value="AB_hydrolase_fold"/>
</dbReference>
<dbReference type="Gene3D" id="3.30.70.3290">
    <property type="match status" value="1"/>
</dbReference>
<evidence type="ECO:0000259" key="8">
    <source>
        <dbReference type="PROSITE" id="PS52004"/>
    </source>
</evidence>
<dbReference type="PROSITE" id="PS50075">
    <property type="entry name" value="CARRIER"/>
    <property type="match status" value="2"/>
</dbReference>
<dbReference type="GO" id="GO:0004312">
    <property type="term" value="F:fatty acid synthase activity"/>
    <property type="evidence" value="ECO:0007669"/>
    <property type="project" value="TreeGrafter"/>
</dbReference>
<evidence type="ECO:0000256" key="2">
    <source>
        <dbReference type="ARBA" id="ARBA00022553"/>
    </source>
</evidence>
<feature type="domain" description="Carrier" evidence="7">
    <location>
        <begin position="1712"/>
        <end position="1790"/>
    </location>
</feature>
<feature type="active site" description="Proton acceptor; for dehydratase activity" evidence="5">
    <location>
        <position position="1313"/>
    </location>
</feature>
<dbReference type="InterPro" id="IPR014043">
    <property type="entry name" value="Acyl_transferase_dom"/>
</dbReference>
<dbReference type="EMBL" id="JANPWZ010000034">
    <property type="protein sequence ID" value="KAJ3580046.1"/>
    <property type="molecule type" value="Genomic_DNA"/>
</dbReference>
<evidence type="ECO:0000256" key="6">
    <source>
        <dbReference type="SAM" id="MobiDB-lite"/>
    </source>
</evidence>
<dbReference type="InterPro" id="IPR036736">
    <property type="entry name" value="ACP-like_sf"/>
</dbReference>
<accession>A0A9W8TSE6</accession>